<protein>
    <recommendedName>
        <fullName evidence="3">Aminoglycoside N(6')-acetyltransferase type 1</fullName>
        <ecNumber evidence="2">2.3.1.82</ecNumber>
    </recommendedName>
    <alternativeName>
        <fullName evidence="7">Aminoglycoside resistance protein</fullName>
    </alternativeName>
</protein>
<proteinExistence type="predicted"/>
<evidence type="ECO:0000256" key="7">
    <source>
        <dbReference type="ARBA" id="ARBA00029660"/>
    </source>
</evidence>
<evidence type="ECO:0000313" key="10">
    <source>
        <dbReference type="EMBL" id="MRS61973.1"/>
    </source>
</evidence>
<evidence type="ECO:0000256" key="5">
    <source>
        <dbReference type="ARBA" id="ARBA00023251"/>
    </source>
</evidence>
<dbReference type="SUPFAM" id="SSF55729">
    <property type="entry name" value="Acyl-CoA N-acyltransferases (Nat)"/>
    <property type="match status" value="1"/>
</dbReference>
<gene>
    <name evidence="10" type="ORF">GJJ30_11800</name>
</gene>
<comment type="catalytic activity">
    <reaction evidence="8">
        <text>kanamycin B + acetyl-CoA = N(6')-acetylkanamycin B + CoA + H(+)</text>
        <dbReference type="Rhea" id="RHEA:16449"/>
        <dbReference type="ChEBI" id="CHEBI:15378"/>
        <dbReference type="ChEBI" id="CHEBI:57287"/>
        <dbReference type="ChEBI" id="CHEBI:57288"/>
        <dbReference type="ChEBI" id="CHEBI:58390"/>
        <dbReference type="ChEBI" id="CHEBI:58549"/>
        <dbReference type="EC" id="2.3.1.82"/>
    </reaction>
</comment>
<dbReference type="PANTHER" id="PTHR43072">
    <property type="entry name" value="N-ACETYLTRANSFERASE"/>
    <property type="match status" value="1"/>
</dbReference>
<evidence type="ECO:0000256" key="2">
    <source>
        <dbReference type="ARBA" id="ARBA00012888"/>
    </source>
</evidence>
<evidence type="ECO:0000313" key="11">
    <source>
        <dbReference type="Proteomes" id="UP000441754"/>
    </source>
</evidence>
<dbReference type="InterPro" id="IPR016181">
    <property type="entry name" value="Acyl_CoA_acyltransferase"/>
</dbReference>
<comment type="subunit">
    <text evidence="1">Homodimer.</text>
</comment>
<keyword evidence="6" id="KW-0012">Acyltransferase</keyword>
<evidence type="ECO:0000256" key="6">
    <source>
        <dbReference type="ARBA" id="ARBA00023315"/>
    </source>
</evidence>
<dbReference type="PROSITE" id="PS51186">
    <property type="entry name" value="GNAT"/>
    <property type="match status" value="1"/>
</dbReference>
<dbReference type="Pfam" id="PF00583">
    <property type="entry name" value="Acetyltransf_1"/>
    <property type="match status" value="1"/>
</dbReference>
<sequence>MSFEPLSAATIGPLTELVLELWPDCRYEEEFENGETILNSANEVCYLASVNNTYIAFVHVTIRTDYVKGATDSPVAYLEAVYVKPGYQKHGIGRRLVAFGEEWAREKGCRQFASDTELTNTTSIDFHQKTGFSEVNRIVCFIKDL</sequence>
<evidence type="ECO:0000256" key="8">
    <source>
        <dbReference type="ARBA" id="ARBA00048923"/>
    </source>
</evidence>
<dbReference type="GO" id="GO:0047663">
    <property type="term" value="F:aminoglycoside 6'-N-acetyltransferase activity"/>
    <property type="evidence" value="ECO:0007669"/>
    <property type="project" value="UniProtKB-EC"/>
</dbReference>
<dbReference type="NCBIfam" id="NF043067">
    <property type="entry name" value="AAC_6p_group_E"/>
    <property type="match status" value="1"/>
</dbReference>
<dbReference type="InterPro" id="IPR024170">
    <property type="entry name" value="Aminoglycoside_N6-AcTrfrase"/>
</dbReference>
<dbReference type="EC" id="2.3.1.82" evidence="2"/>
<keyword evidence="4 10" id="KW-0808">Transferase</keyword>
<dbReference type="CDD" id="cd04301">
    <property type="entry name" value="NAT_SF"/>
    <property type="match status" value="1"/>
</dbReference>
<dbReference type="Gene3D" id="3.40.630.30">
    <property type="match status" value="1"/>
</dbReference>
<accession>A0A7K0EJE9</accession>
<dbReference type="EMBL" id="WJXZ01000006">
    <property type="protein sequence ID" value="MRS61973.1"/>
    <property type="molecule type" value="Genomic_DNA"/>
</dbReference>
<dbReference type="OrthoDB" id="9799096at2"/>
<keyword evidence="5" id="KW-0046">Antibiotic resistance</keyword>
<dbReference type="GO" id="GO:0046677">
    <property type="term" value="P:response to antibiotic"/>
    <property type="evidence" value="ECO:0007669"/>
    <property type="project" value="UniProtKB-KW"/>
</dbReference>
<dbReference type="Proteomes" id="UP000441754">
    <property type="component" value="Unassembled WGS sequence"/>
</dbReference>
<name>A0A7K0EJE9_9BACT</name>
<dbReference type="PIRSF" id="PIRSF000452">
    <property type="entry name" value="6-N-acetyltransf"/>
    <property type="match status" value="1"/>
</dbReference>
<keyword evidence="11" id="KW-1185">Reference proteome</keyword>
<dbReference type="InterPro" id="IPR000182">
    <property type="entry name" value="GNAT_dom"/>
</dbReference>
<comment type="caution">
    <text evidence="10">The sequence shown here is derived from an EMBL/GenBank/DDBJ whole genome shotgun (WGS) entry which is preliminary data.</text>
</comment>
<evidence type="ECO:0000256" key="1">
    <source>
        <dbReference type="ARBA" id="ARBA00011738"/>
    </source>
</evidence>
<dbReference type="AlphaFoldDB" id="A0A7K0EJE9"/>
<evidence type="ECO:0000259" key="9">
    <source>
        <dbReference type="PROSITE" id="PS51186"/>
    </source>
</evidence>
<evidence type="ECO:0000256" key="3">
    <source>
        <dbReference type="ARBA" id="ARBA00017677"/>
    </source>
</evidence>
<evidence type="ECO:0000256" key="4">
    <source>
        <dbReference type="ARBA" id="ARBA00022679"/>
    </source>
</evidence>
<reference evidence="10 11" key="1">
    <citation type="journal article" date="2018" name="Antonie Van Leeuwenhoek">
        <title>Larkinella terrae sp. nov., isolated from soil on Jeju Island, South Korea.</title>
        <authorList>
            <person name="Ten L.N."/>
            <person name="Jeon J."/>
            <person name="Park S.J."/>
            <person name="Park S."/>
            <person name="Lee S.Y."/>
            <person name="Kim M.K."/>
            <person name="Jung H.Y."/>
        </authorList>
    </citation>
    <scope>NUCLEOTIDE SEQUENCE [LARGE SCALE GENOMIC DNA]</scope>
    <source>
        <strain evidence="10 11">KCTC 52001</strain>
    </source>
</reference>
<organism evidence="10 11">
    <name type="scientific">Larkinella terrae</name>
    <dbReference type="NCBI Taxonomy" id="2025311"/>
    <lineage>
        <taxon>Bacteria</taxon>
        <taxon>Pseudomonadati</taxon>
        <taxon>Bacteroidota</taxon>
        <taxon>Cytophagia</taxon>
        <taxon>Cytophagales</taxon>
        <taxon>Spirosomataceae</taxon>
        <taxon>Larkinella</taxon>
    </lineage>
</organism>
<feature type="domain" description="N-acetyltransferase" evidence="9">
    <location>
        <begin position="1"/>
        <end position="145"/>
    </location>
</feature>